<accession>A0A1M7JLQ6</accession>
<comment type="pathway">
    <text evidence="2">Glycan degradation; xylan degradation.</text>
</comment>
<dbReference type="InterPro" id="IPR036439">
    <property type="entry name" value="Dockerin_dom_sf"/>
</dbReference>
<dbReference type="InterPro" id="IPR013319">
    <property type="entry name" value="GH11/12"/>
</dbReference>
<dbReference type="UniPathway" id="UPA00114"/>
<comment type="catalytic activity">
    <reaction evidence="1">
        <text>Endohydrolysis of (1-&gt;4)-beta-D-xylosidic linkages in xylans.</text>
        <dbReference type="EC" id="3.2.1.8"/>
    </reaction>
</comment>
<dbReference type="InterPro" id="IPR001137">
    <property type="entry name" value="Glyco_hydro_11"/>
</dbReference>
<dbReference type="GO" id="GO:0031176">
    <property type="term" value="F:endo-1,4-beta-xylanase activity"/>
    <property type="evidence" value="ECO:0007669"/>
    <property type="project" value="UniProtKB-EC"/>
</dbReference>
<evidence type="ECO:0000313" key="8">
    <source>
        <dbReference type="EMBL" id="SHM53865.1"/>
    </source>
</evidence>
<keyword evidence="7" id="KW-0732">Signal</keyword>
<dbReference type="Gene3D" id="1.10.1330.10">
    <property type="entry name" value="Dockerin domain"/>
    <property type="match status" value="1"/>
</dbReference>
<dbReference type="AlphaFoldDB" id="A0A1M7JLQ6"/>
<dbReference type="EC" id="3.2.1.8" evidence="3"/>
<evidence type="ECO:0000313" key="9">
    <source>
        <dbReference type="Proteomes" id="UP000184394"/>
    </source>
</evidence>
<reference evidence="8 9" key="1">
    <citation type="submission" date="2016-11" db="EMBL/GenBank/DDBJ databases">
        <authorList>
            <person name="Jaros S."/>
            <person name="Januszkiewicz K."/>
            <person name="Wedrychowicz H."/>
        </authorList>
    </citation>
    <scope>NUCLEOTIDE SEQUENCE [LARGE SCALE GENOMIC DNA]</scope>
    <source>
        <strain evidence="8 9">Y1</strain>
    </source>
</reference>
<keyword evidence="6" id="KW-0624">Polysaccharide degradation</keyword>
<dbReference type="Gene3D" id="2.60.120.180">
    <property type="match status" value="3"/>
</dbReference>
<evidence type="ECO:0000256" key="2">
    <source>
        <dbReference type="ARBA" id="ARBA00004851"/>
    </source>
</evidence>
<evidence type="ECO:0000256" key="3">
    <source>
        <dbReference type="ARBA" id="ARBA00012590"/>
    </source>
</evidence>
<evidence type="ECO:0000256" key="4">
    <source>
        <dbReference type="ARBA" id="ARBA00022651"/>
    </source>
</evidence>
<name>A0A1M7JLQ6_RUMFL</name>
<protein>
    <recommendedName>
        <fullName evidence="3">endo-1,4-beta-xylanase</fullName>
        <ecNumber evidence="3">3.2.1.8</ecNumber>
    </recommendedName>
</protein>
<dbReference type="RefSeq" id="WP_072950483.1">
    <property type="nucleotide sequence ID" value="NZ_FRCT01000006.1"/>
</dbReference>
<feature type="chain" id="PRO_5012093678" description="endo-1,4-beta-xylanase" evidence="7">
    <location>
        <begin position="27"/>
        <end position="827"/>
    </location>
</feature>
<dbReference type="SUPFAM" id="SSF49899">
    <property type="entry name" value="Concanavalin A-like lectins/glucanases"/>
    <property type="match status" value="2"/>
</dbReference>
<proteinExistence type="predicted"/>
<gene>
    <name evidence="8" type="ORF">SAMN04487860_10684</name>
</gene>
<keyword evidence="5" id="KW-0119">Carbohydrate metabolism</keyword>
<evidence type="ECO:0000256" key="6">
    <source>
        <dbReference type="ARBA" id="ARBA00023326"/>
    </source>
</evidence>
<dbReference type="Proteomes" id="UP000184394">
    <property type="component" value="Unassembled WGS sequence"/>
</dbReference>
<feature type="signal peptide" evidence="7">
    <location>
        <begin position="1"/>
        <end position="26"/>
    </location>
</feature>
<dbReference type="PANTHER" id="PTHR46828:SF2">
    <property type="entry name" value="ENDO-1,4-BETA-XYLANASE A-RELATED"/>
    <property type="match status" value="1"/>
</dbReference>
<organism evidence="8 9">
    <name type="scientific">Ruminococcus flavefaciens</name>
    <dbReference type="NCBI Taxonomy" id="1265"/>
    <lineage>
        <taxon>Bacteria</taxon>
        <taxon>Bacillati</taxon>
        <taxon>Bacillota</taxon>
        <taxon>Clostridia</taxon>
        <taxon>Eubacteriales</taxon>
        <taxon>Oscillospiraceae</taxon>
        <taxon>Ruminococcus</taxon>
    </lineage>
</organism>
<dbReference type="EMBL" id="FRCT01000006">
    <property type="protein sequence ID" value="SHM53865.1"/>
    <property type="molecule type" value="Genomic_DNA"/>
</dbReference>
<keyword evidence="8" id="KW-0378">Hydrolase</keyword>
<keyword evidence="4" id="KW-0858">Xylan degradation</keyword>
<dbReference type="PANTHER" id="PTHR46828">
    <property type="entry name" value="ENDO-1,4-BETA-XYLANASE A-RELATED"/>
    <property type="match status" value="1"/>
</dbReference>
<dbReference type="InterPro" id="IPR013320">
    <property type="entry name" value="ConA-like_dom_sf"/>
</dbReference>
<evidence type="ECO:0000256" key="5">
    <source>
        <dbReference type="ARBA" id="ARBA00023277"/>
    </source>
</evidence>
<evidence type="ECO:0000256" key="1">
    <source>
        <dbReference type="ARBA" id="ARBA00000681"/>
    </source>
</evidence>
<evidence type="ECO:0000256" key="7">
    <source>
        <dbReference type="SAM" id="SignalP"/>
    </source>
</evidence>
<dbReference type="GO" id="GO:0045493">
    <property type="term" value="P:xylan catabolic process"/>
    <property type="evidence" value="ECO:0007669"/>
    <property type="project" value="UniProtKB-UniPathway"/>
</dbReference>
<sequence>MNRRIKGILSTMCATVMCTACVSALAANSGMIIDHDCRGIENGYCYEYANNDSGSKPVLDFQTGGSFTCSWDNKNFFTASKGLRFAEAVDYKSLGKISVNYWRRIENESFYDKEKGFVRFGIRLHNANGDTFTILESDASANGSALTDDAAKYKKLTALKANDTYGDNIGPVGISGTEGMVSKDVDYTIYSCTSENKKGTSYICRRNETLAVNNDNDDFKTVKVSDKLDALTLADQNIGKITDITFFVESSYSKGSADIAVNNIFIENMPELAPDTDESNETCLSNYFTCERGGYYYLANDRGNGKLTITEPSQFKAEWDTHDNPWCAPVYECGKLFGNDADSKNLMESKIKFKMELDIDGIYFIASHAMIENPETADSYNETEIYIIDALKNWSVPQESPFIDVKTIDGETYDIYYTGNSYIGTGKGVKKSKYYFVNRNAKSNAANGTITVDHELAPFLDCIPAEEYVNGKPESLCAYVHGGSAKGTAKLVSNEVTIPDKPLQVYDAKRVDVNNDSHYSGRSQQAVGDKIYYAGGYEASMKGYTDKPLKCVWDSPITEGYIDSPDHYGIISFAVRKVFDTFSVIDFTGSRVYEGKEPLQISYSIDLGKQTNLSKRSQWLLGGTIECFNNNYLYANSDPDVTSFIQSRIIVADKVGEKLTSFFSYCGDDIKNPEDIGSIVSGGVKYNVKLVTDPKNNYATFFAVRDEEIAPVKADDTAEGCERYENSFIITDILSKIKTLGYDPGGIMNAEFTLYAHDTKGEAVINYVDIKAVSAESKEYTAEDVRIFQDFILGKSSDIPADAEYDLNGDGTWDTFDLCLMRKAIAK</sequence>